<proteinExistence type="predicted"/>
<dbReference type="AlphaFoldDB" id="A0A5B6WG08"/>
<name>A0A5B6WG08_9ROSI</name>
<gene>
    <name evidence="1" type="ORF">EPI10_020695</name>
</gene>
<dbReference type="EMBL" id="SMMG02000003">
    <property type="protein sequence ID" value="KAA3480246.1"/>
    <property type="molecule type" value="Genomic_DNA"/>
</dbReference>
<protein>
    <submittedName>
        <fullName evidence="1">Uncharacterized protein</fullName>
    </submittedName>
</protein>
<dbReference type="Proteomes" id="UP000325315">
    <property type="component" value="Unassembled WGS sequence"/>
</dbReference>
<organism evidence="1 2">
    <name type="scientific">Gossypium australe</name>
    <dbReference type="NCBI Taxonomy" id="47621"/>
    <lineage>
        <taxon>Eukaryota</taxon>
        <taxon>Viridiplantae</taxon>
        <taxon>Streptophyta</taxon>
        <taxon>Embryophyta</taxon>
        <taxon>Tracheophyta</taxon>
        <taxon>Spermatophyta</taxon>
        <taxon>Magnoliopsida</taxon>
        <taxon>eudicotyledons</taxon>
        <taxon>Gunneridae</taxon>
        <taxon>Pentapetalae</taxon>
        <taxon>rosids</taxon>
        <taxon>malvids</taxon>
        <taxon>Malvales</taxon>
        <taxon>Malvaceae</taxon>
        <taxon>Malvoideae</taxon>
        <taxon>Gossypium</taxon>
    </lineage>
</organism>
<keyword evidence="2" id="KW-1185">Reference proteome</keyword>
<evidence type="ECO:0000313" key="1">
    <source>
        <dbReference type="EMBL" id="KAA3480246.1"/>
    </source>
</evidence>
<accession>A0A5B6WG08</accession>
<comment type="caution">
    <text evidence="1">The sequence shown here is derived from an EMBL/GenBank/DDBJ whole genome shotgun (WGS) entry which is preliminary data.</text>
</comment>
<evidence type="ECO:0000313" key="2">
    <source>
        <dbReference type="Proteomes" id="UP000325315"/>
    </source>
</evidence>
<reference evidence="2" key="1">
    <citation type="journal article" date="2019" name="Plant Biotechnol. J.">
        <title>Genome sequencing of the Australian wild diploid species Gossypium australe highlights disease resistance and delayed gland morphogenesis.</title>
        <authorList>
            <person name="Cai Y."/>
            <person name="Cai X."/>
            <person name="Wang Q."/>
            <person name="Wang P."/>
            <person name="Zhang Y."/>
            <person name="Cai C."/>
            <person name="Xu Y."/>
            <person name="Wang K."/>
            <person name="Zhou Z."/>
            <person name="Wang C."/>
            <person name="Geng S."/>
            <person name="Li B."/>
            <person name="Dong Q."/>
            <person name="Hou Y."/>
            <person name="Wang H."/>
            <person name="Ai P."/>
            <person name="Liu Z."/>
            <person name="Yi F."/>
            <person name="Sun M."/>
            <person name="An G."/>
            <person name="Cheng J."/>
            <person name="Zhang Y."/>
            <person name="Shi Q."/>
            <person name="Xie Y."/>
            <person name="Shi X."/>
            <person name="Chang Y."/>
            <person name="Huang F."/>
            <person name="Chen Y."/>
            <person name="Hong S."/>
            <person name="Mi L."/>
            <person name="Sun Q."/>
            <person name="Zhang L."/>
            <person name="Zhou B."/>
            <person name="Peng R."/>
            <person name="Zhang X."/>
            <person name="Liu F."/>
        </authorList>
    </citation>
    <scope>NUCLEOTIDE SEQUENCE [LARGE SCALE GENOMIC DNA]</scope>
    <source>
        <strain evidence="2">cv. PA1801</strain>
    </source>
</reference>
<sequence>MLKNITANGFNGNLIRQHLSQFENISCVYYGENYVRSQISTILYSKIIRISHRVIKRLVLETLICKLA</sequence>